<feature type="domain" description="C2H2-type" evidence="9">
    <location>
        <begin position="271"/>
        <end position="299"/>
    </location>
</feature>
<gene>
    <name evidence="10" type="ORF">TM35_000041170</name>
</gene>
<dbReference type="GO" id="GO:0005634">
    <property type="term" value="C:nucleus"/>
    <property type="evidence" value="ECO:0007669"/>
    <property type="project" value="UniProtKB-SubCell"/>
</dbReference>
<evidence type="ECO:0000256" key="8">
    <source>
        <dbReference type="SAM" id="MobiDB-lite"/>
    </source>
</evidence>
<dbReference type="VEuPathDB" id="TriTrypDB:TM35_000041170"/>
<keyword evidence="2" id="KW-0479">Metal-binding</keyword>
<keyword evidence="11" id="KW-1185">Reference proteome</keyword>
<keyword evidence="4 7" id="KW-0863">Zinc-finger</keyword>
<evidence type="ECO:0000256" key="6">
    <source>
        <dbReference type="ARBA" id="ARBA00023242"/>
    </source>
</evidence>
<keyword evidence="5" id="KW-0862">Zinc</keyword>
<dbReference type="SMART" id="SM00355">
    <property type="entry name" value="ZnF_C2H2"/>
    <property type="match status" value="4"/>
</dbReference>
<comment type="caution">
    <text evidence="10">The sequence shown here is derived from an EMBL/GenBank/DDBJ whole genome shotgun (WGS) entry which is preliminary data.</text>
</comment>
<dbReference type="EMBL" id="NBCO01000004">
    <property type="protein sequence ID" value="ORC91903.1"/>
    <property type="molecule type" value="Genomic_DNA"/>
</dbReference>
<reference evidence="10 11" key="1">
    <citation type="submission" date="2017-03" db="EMBL/GenBank/DDBJ databases">
        <title>An alternative strategy for trypanosome survival in the mammalian bloodstream revealed through genome and transcriptome analysis of the ubiquitous bovine parasite Trypanosoma (Megatrypanum) theileri.</title>
        <authorList>
            <person name="Kelly S."/>
            <person name="Ivens A."/>
            <person name="Mott A."/>
            <person name="O'Neill E."/>
            <person name="Emms D."/>
            <person name="Macleod O."/>
            <person name="Voorheis P."/>
            <person name="Matthews J."/>
            <person name="Matthews K."/>
            <person name="Carrington M."/>
        </authorList>
    </citation>
    <scope>NUCLEOTIDE SEQUENCE [LARGE SCALE GENOMIC DNA]</scope>
    <source>
        <strain evidence="10">Edinburgh</strain>
    </source>
</reference>
<dbReference type="GeneID" id="39982091"/>
<organism evidence="10 11">
    <name type="scientific">Trypanosoma theileri</name>
    <dbReference type="NCBI Taxonomy" id="67003"/>
    <lineage>
        <taxon>Eukaryota</taxon>
        <taxon>Discoba</taxon>
        <taxon>Euglenozoa</taxon>
        <taxon>Kinetoplastea</taxon>
        <taxon>Metakinetoplastina</taxon>
        <taxon>Trypanosomatida</taxon>
        <taxon>Trypanosomatidae</taxon>
        <taxon>Trypanosoma</taxon>
    </lineage>
</organism>
<evidence type="ECO:0000259" key="9">
    <source>
        <dbReference type="PROSITE" id="PS50157"/>
    </source>
</evidence>
<evidence type="ECO:0000256" key="2">
    <source>
        <dbReference type="ARBA" id="ARBA00022723"/>
    </source>
</evidence>
<keyword evidence="6" id="KW-0539">Nucleus</keyword>
<dbReference type="PROSITE" id="PS00028">
    <property type="entry name" value="ZINC_FINGER_C2H2_1"/>
    <property type="match status" value="3"/>
</dbReference>
<evidence type="ECO:0000256" key="7">
    <source>
        <dbReference type="PROSITE-ProRule" id="PRU00042"/>
    </source>
</evidence>
<dbReference type="STRING" id="67003.A0A1X0P5I0"/>
<evidence type="ECO:0000256" key="3">
    <source>
        <dbReference type="ARBA" id="ARBA00022737"/>
    </source>
</evidence>
<comment type="subcellular location">
    <subcellularLocation>
        <location evidence="1">Nucleus</location>
    </subcellularLocation>
</comment>
<feature type="region of interest" description="Disordered" evidence="8">
    <location>
        <begin position="80"/>
        <end position="115"/>
    </location>
</feature>
<keyword evidence="3" id="KW-0677">Repeat</keyword>
<dbReference type="AlphaFoldDB" id="A0A1X0P5I0"/>
<evidence type="ECO:0000313" key="11">
    <source>
        <dbReference type="Proteomes" id="UP000192257"/>
    </source>
</evidence>
<dbReference type="Gene3D" id="3.30.160.60">
    <property type="entry name" value="Classic Zinc Finger"/>
    <property type="match status" value="2"/>
</dbReference>
<dbReference type="GO" id="GO:0008270">
    <property type="term" value="F:zinc ion binding"/>
    <property type="evidence" value="ECO:0007669"/>
    <property type="project" value="UniProtKB-KW"/>
</dbReference>
<dbReference type="OrthoDB" id="3437960at2759"/>
<evidence type="ECO:0000313" key="10">
    <source>
        <dbReference type="EMBL" id="ORC91903.1"/>
    </source>
</evidence>
<evidence type="ECO:0000256" key="1">
    <source>
        <dbReference type="ARBA" id="ARBA00004123"/>
    </source>
</evidence>
<dbReference type="Proteomes" id="UP000192257">
    <property type="component" value="Unassembled WGS sequence"/>
</dbReference>
<accession>A0A1X0P5I0</accession>
<name>A0A1X0P5I0_9TRYP</name>
<dbReference type="InterPro" id="IPR013087">
    <property type="entry name" value="Znf_C2H2_type"/>
</dbReference>
<sequence>MRKIQTHIPPGCRWCNPQQVSTPAPVTPPSQKRPRYALNKVTDPAACTECGGTALMQERRSTTYGQQTHGFKRAGALWKIKFPHEPPPPDIPLEPPPPSQPPPPDTTLPRPISPKAKLHPFARSMCKRTFPLQNGLTHRLGKMHNVTCPVPERKRPRAEEPIPEEESAFPCDKCDMIARSKTGLKAHIRAKHPENPTKDAPRPQLIPQPASLRCEFCLRDFGNIGAVECHKKFKHPPGTPILSATIQVTFPRNKKRLRDTSPPECEDREKVQCGVCQKFYAHLDSLVIHCRKFHEGEGLPQKSNSTNGKYKTTKTRDLPALVCPTCGHQCMSKSGLTLHRMSRHGYQPIRAHTSQRDECDETALHLLSCPALLPLRM</sequence>
<dbReference type="RefSeq" id="XP_028885969.1">
    <property type="nucleotide sequence ID" value="XM_029022311.1"/>
</dbReference>
<dbReference type="PROSITE" id="PS50157">
    <property type="entry name" value="ZINC_FINGER_C2H2_2"/>
    <property type="match status" value="1"/>
</dbReference>
<protein>
    <recommendedName>
        <fullName evidence="9">C2H2-type domain-containing protein</fullName>
    </recommendedName>
</protein>
<dbReference type="InterPro" id="IPR050888">
    <property type="entry name" value="ZnF_C2H2-type_TF"/>
</dbReference>
<evidence type="ECO:0000256" key="5">
    <source>
        <dbReference type="ARBA" id="ARBA00022833"/>
    </source>
</evidence>
<dbReference type="PANTHER" id="PTHR24406">
    <property type="entry name" value="TRANSCRIPTIONAL REPRESSOR CTCFL-RELATED"/>
    <property type="match status" value="1"/>
</dbReference>
<proteinExistence type="predicted"/>
<evidence type="ECO:0000256" key="4">
    <source>
        <dbReference type="ARBA" id="ARBA00022771"/>
    </source>
</evidence>
<feature type="compositionally biased region" description="Pro residues" evidence="8">
    <location>
        <begin position="85"/>
        <end position="106"/>
    </location>
</feature>